<feature type="compositionally biased region" description="Polar residues" evidence="1">
    <location>
        <begin position="1044"/>
        <end position="1062"/>
    </location>
</feature>
<dbReference type="SUPFAM" id="SSF52490">
    <property type="entry name" value="Tubulin nucleotide-binding domain-like"/>
    <property type="match status" value="1"/>
</dbReference>
<gene>
    <name evidence="2" type="ORF">SAY89_15225</name>
</gene>
<sequence>MPNNNSTDTKTLNIKRTICIGLGGTGRDILMQIRRLIVDRYGKLSELPVVSFVHIDTDKNASQTTGLKTGDTYHGENILFKPAEIVTATMNKQEIDDLSKGLERRNPHERTSPYYHIGTWFPKQILKDVKSIENGAGAIRPVGRLAFFHNYSKIHQAINTADNATVGHAQRLLSKNIVVDPGTNIIIVGSLCGGTGSGTFIDMAYSLREKYGYEIDSEITAYLIIAPELYGDTPSVKANTYAALKELNYYTAQGTNFDANYDPVNLFSVSENRPPFDFVYLVGNRTNSGHKIVRKEKLSQIVAHKIFADFAEEISVNIKGHRDNVKKYFSVYDEHPRPNAQRYLTFGLAKIYFPRDLTIAICLNKVKIKLINFWLYGEGQSPDSAELLDKFLLNWQSKNETNPNIFKAKLEAITQENDKTFKQLLKNWLSRNQQEIDNCKNGEERQRLIDKIRTEIKSQFKKVQPGETENIRGSWLTQLLKNSIKLEKQFTQDIFNYFANLLEPSNPNFALDNSRGWLEALLTKLNEYVKELEEEKEKNTAFITLENIDKKWQDSCQIFEDIETDKKGLFGIGGKSNKTKNKEFQEEASQSIQDINKLIKRNFDLTLAEEALKIATNLRQLLLELKTKTSNFYNLLQDLEGFYNRKGEDLSHIDEDEINGEAVFEADDNDQYYQTLLPDRERRNLLVEVSHKINESVTLPPSLLYFFTAGRIIDDKELSQTIDANIEAKFGDKTFDLTESVVNRFVQKYPFSDGQTRLKQIIDEADVLLPLNSNAPYFVKDADKTKQIIGFKQTDDRENKQFKDFLKDIPIQSDMLVPIQTKNEIFIIKEFGGFPLRIVNGLRELREQYERQKRLYDGYNLHNDSQVFFLDIIPPDGREMELLQDDFYTCLAFGKIQKNLDNNNYYLELEDTFRDEIYDVEISGIWEESLETISQNETIRKHLADTVTTMEEEVRENPDLFQEVYYPNLIKFVDELDELTEYDINYSQKKLVLGERPDRTSLGKDGILKRIYDKFIKIVNDAQEGNNVKKKRSLSARKKAQEQKLLTSGKTENNGKNYQTNKGKNTDILEADVIYENESDLWHDDSNIITEKIDKEFLKRWEGVTMKDLIDLRKVGDLSDDEFEKAKKIIGGL</sequence>
<feature type="compositionally biased region" description="Basic residues" evidence="1">
    <location>
        <begin position="1029"/>
        <end position="1038"/>
    </location>
</feature>
<dbReference type="RefSeq" id="WP_320001343.1">
    <property type="nucleotide sequence ID" value="NZ_CP138348.1"/>
</dbReference>
<dbReference type="AlphaFoldDB" id="A0AAF1C548"/>
<reference evidence="2" key="1">
    <citation type="submission" date="2023-11" db="EMBL/GenBank/DDBJ databases">
        <title>Genome sequence of Cyanobacterium aponinum BCRC AL20115.</title>
        <authorList>
            <person name="Chang H.-Y."/>
            <person name="Lin K.-M."/>
            <person name="Hsueh H.-T."/>
            <person name="Chu H.-A."/>
            <person name="Kuo C.-H."/>
        </authorList>
    </citation>
    <scope>NUCLEOTIDE SEQUENCE</scope>
    <source>
        <strain evidence="2">AL20115</strain>
    </source>
</reference>
<dbReference type="Gene3D" id="3.40.50.1440">
    <property type="entry name" value="Tubulin/FtsZ, GTPase domain"/>
    <property type="match status" value="1"/>
</dbReference>
<protein>
    <submittedName>
        <fullName evidence="2">Tubulin-like doman-containing protein</fullName>
    </submittedName>
</protein>
<dbReference type="InterPro" id="IPR036525">
    <property type="entry name" value="Tubulin/FtsZ_GTPase_sf"/>
</dbReference>
<evidence type="ECO:0000256" key="1">
    <source>
        <dbReference type="SAM" id="MobiDB-lite"/>
    </source>
</evidence>
<proteinExistence type="predicted"/>
<dbReference type="InterPro" id="IPR025904">
    <property type="entry name" value="Tubulin-like"/>
</dbReference>
<accession>A0AAF1C548</accession>
<dbReference type="EMBL" id="CP138348">
    <property type="protein sequence ID" value="WPF88135.1"/>
    <property type="molecule type" value="Genomic_DNA"/>
</dbReference>
<evidence type="ECO:0000313" key="2">
    <source>
        <dbReference type="EMBL" id="WPF88135.1"/>
    </source>
</evidence>
<organism evidence="2">
    <name type="scientific">Cyanobacterium aponinum AL20115</name>
    <dbReference type="NCBI Taxonomy" id="3090662"/>
    <lineage>
        <taxon>Bacteria</taxon>
        <taxon>Bacillati</taxon>
        <taxon>Cyanobacteriota</taxon>
        <taxon>Cyanophyceae</taxon>
        <taxon>Oscillatoriophycideae</taxon>
        <taxon>Chroococcales</taxon>
        <taxon>Geminocystaceae</taxon>
        <taxon>Cyanobacterium</taxon>
    </lineage>
</organism>
<feature type="region of interest" description="Disordered" evidence="1">
    <location>
        <begin position="1029"/>
        <end position="1062"/>
    </location>
</feature>
<dbReference type="Pfam" id="PF13809">
    <property type="entry name" value="Tubulin_2"/>
    <property type="match status" value="1"/>
</dbReference>
<name>A0AAF1C548_9CHRO</name>